<dbReference type="GO" id="GO:0005634">
    <property type="term" value="C:nucleus"/>
    <property type="evidence" value="ECO:0007669"/>
    <property type="project" value="UniProtKB-SubCell"/>
</dbReference>
<name>A0A1B6MVA8_9HEMI</name>
<evidence type="ECO:0000256" key="1">
    <source>
        <dbReference type="ARBA" id="ARBA00004123"/>
    </source>
</evidence>
<dbReference type="EMBL" id="GEBQ01000112">
    <property type="protein sequence ID" value="JAT39865.1"/>
    <property type="molecule type" value="Transcribed_RNA"/>
</dbReference>
<comment type="subcellular location">
    <subcellularLocation>
        <location evidence="2">Cytoplasm</location>
        <location evidence="2">Cytosol</location>
    </subcellularLocation>
    <subcellularLocation>
        <location evidence="1">Nucleus</location>
    </subcellularLocation>
</comment>
<keyword evidence="7" id="KW-0489">Methyltransferase</keyword>
<dbReference type="GO" id="GO:0030735">
    <property type="term" value="F:carnosine N-methyltransferase activity"/>
    <property type="evidence" value="ECO:0007669"/>
    <property type="project" value="UniProtKB-EC"/>
</dbReference>
<keyword evidence="8" id="KW-0808">Transferase</keyword>
<dbReference type="InterPro" id="IPR012901">
    <property type="entry name" value="CARME"/>
</dbReference>
<gene>
    <name evidence="12" type="ORF">g.5989</name>
</gene>
<evidence type="ECO:0000256" key="2">
    <source>
        <dbReference type="ARBA" id="ARBA00004514"/>
    </source>
</evidence>
<reference evidence="12" key="1">
    <citation type="submission" date="2015-11" db="EMBL/GenBank/DDBJ databases">
        <title>De novo transcriptome assembly of four potential Pierce s Disease insect vectors from Arizona vineyards.</title>
        <authorList>
            <person name="Tassone E.E."/>
        </authorList>
    </citation>
    <scope>NUCLEOTIDE SEQUENCE</scope>
</reference>
<proteinExistence type="inferred from homology"/>
<dbReference type="GO" id="GO:0035498">
    <property type="term" value="P:carnosine metabolic process"/>
    <property type="evidence" value="ECO:0007669"/>
    <property type="project" value="UniProtKB-ARBA"/>
</dbReference>
<dbReference type="PANTHER" id="PTHR12303">
    <property type="entry name" value="CARNOSINE N-METHYLTRANSFERASE"/>
    <property type="match status" value="1"/>
</dbReference>
<dbReference type="FunFam" id="3.40.50.150:FF:000094">
    <property type="entry name" value="Carnosine N-methyltransferase 1"/>
    <property type="match status" value="1"/>
</dbReference>
<dbReference type="InterPro" id="IPR029063">
    <property type="entry name" value="SAM-dependent_MTases_sf"/>
</dbReference>
<dbReference type="Gene3D" id="3.40.50.150">
    <property type="entry name" value="Vaccinia Virus protein VP39"/>
    <property type="match status" value="1"/>
</dbReference>
<organism evidence="12">
    <name type="scientific">Graphocephala atropunctata</name>
    <dbReference type="NCBI Taxonomy" id="36148"/>
    <lineage>
        <taxon>Eukaryota</taxon>
        <taxon>Metazoa</taxon>
        <taxon>Ecdysozoa</taxon>
        <taxon>Arthropoda</taxon>
        <taxon>Hexapoda</taxon>
        <taxon>Insecta</taxon>
        <taxon>Pterygota</taxon>
        <taxon>Neoptera</taxon>
        <taxon>Paraneoptera</taxon>
        <taxon>Hemiptera</taxon>
        <taxon>Auchenorrhyncha</taxon>
        <taxon>Membracoidea</taxon>
        <taxon>Cicadellidae</taxon>
        <taxon>Cicadellinae</taxon>
        <taxon>Cicadellini</taxon>
        <taxon>Graphocephala</taxon>
    </lineage>
</organism>
<keyword evidence="9" id="KW-0949">S-adenosyl-L-methionine</keyword>
<dbReference type="GO" id="GO:0032259">
    <property type="term" value="P:methylation"/>
    <property type="evidence" value="ECO:0007669"/>
    <property type="project" value="UniProtKB-KW"/>
</dbReference>
<evidence type="ECO:0000256" key="3">
    <source>
        <dbReference type="ARBA" id="ARBA00010086"/>
    </source>
</evidence>
<evidence type="ECO:0000256" key="10">
    <source>
        <dbReference type="ARBA" id="ARBA00023242"/>
    </source>
</evidence>
<dbReference type="SUPFAM" id="SSF53335">
    <property type="entry name" value="S-adenosyl-L-methionine-dependent methyltransferases"/>
    <property type="match status" value="1"/>
</dbReference>
<sequence length="390" mass="45001">MLKTYSRKKKTDLKKVPSCVRPPVDDAEEKKHFQKVVNDFKSYRSHLAKKFSFNRQLVESLPERQQILLKSYKESLYEVEKCAEHNQGLIDLIIKDVFFMFENANAPMPCVIKTEEEEEDEEETTVMGVERVQTTLKQFVRDWSKEGASERNACYQPIIDEVIKNFPPEHCKPDEVKILVPGSGLGRLAFEIASRGYSCQGNEFSLFMLIASNFVLNKCNEKEMYSLYPWVHQVENNLTPQHQMQLIFFPDVIPSALLNPTSSNLTMAAGDFLEIYTTPEEWDCVATCFFIDCANNIVDFVEKIYQILKPGGVWINLGPLLYHYSNIPGEFSIEPAYSTIKEVITGVGFIMEKEATDLKTKYGQNPNSMFQYEYRSVFFVCRKVSMMETK</sequence>
<evidence type="ECO:0000256" key="8">
    <source>
        <dbReference type="ARBA" id="ARBA00022679"/>
    </source>
</evidence>
<evidence type="ECO:0000256" key="6">
    <source>
        <dbReference type="ARBA" id="ARBA00022490"/>
    </source>
</evidence>
<evidence type="ECO:0000256" key="9">
    <source>
        <dbReference type="ARBA" id="ARBA00022691"/>
    </source>
</evidence>
<evidence type="ECO:0000256" key="4">
    <source>
        <dbReference type="ARBA" id="ARBA00012003"/>
    </source>
</evidence>
<evidence type="ECO:0000313" key="12">
    <source>
        <dbReference type="EMBL" id="JAT39865.1"/>
    </source>
</evidence>
<keyword evidence="10" id="KW-0539">Nucleus</keyword>
<evidence type="ECO:0000256" key="11">
    <source>
        <dbReference type="ARBA" id="ARBA00054322"/>
    </source>
</evidence>
<dbReference type="GO" id="GO:0005829">
    <property type="term" value="C:cytosol"/>
    <property type="evidence" value="ECO:0007669"/>
    <property type="project" value="UniProtKB-SubCell"/>
</dbReference>
<dbReference type="Pfam" id="PF07942">
    <property type="entry name" value="CARME"/>
    <property type="match status" value="1"/>
</dbReference>
<protein>
    <recommendedName>
        <fullName evidence="5">Carnosine N-methyltransferase</fullName>
        <ecNumber evidence="4">2.1.1.22</ecNumber>
    </recommendedName>
</protein>
<accession>A0A1B6MVA8</accession>
<evidence type="ECO:0000256" key="7">
    <source>
        <dbReference type="ARBA" id="ARBA00022603"/>
    </source>
</evidence>
<dbReference type="PANTHER" id="PTHR12303:SF6">
    <property type="entry name" value="CARNOSINE N-METHYLTRANSFERASE"/>
    <property type="match status" value="1"/>
</dbReference>
<comment type="similarity">
    <text evidence="3">Belongs to the carnosine N-methyltransferase family.</text>
</comment>
<dbReference type="EC" id="2.1.1.22" evidence="4"/>
<dbReference type="SMART" id="SM01296">
    <property type="entry name" value="N2227"/>
    <property type="match status" value="1"/>
</dbReference>
<dbReference type="AlphaFoldDB" id="A0A1B6MVA8"/>
<comment type="function">
    <text evidence="11">N-methyltransferase that catalyzes the formation of anserine (beta-alanyl-N(Pi)-methyl-L-histidine) from carnosine. Anserine, a methylated derivative of carnosine (beta-alanyl-L-histidine), is an abundant constituent of vertebrate skeletal muscles. Also methylates other L-histidine-containing di- and tripeptides such as Gly-Gly-His, Gly-His and homocarnosine (GABA-His).</text>
</comment>
<keyword evidence="6" id="KW-0963">Cytoplasm</keyword>
<evidence type="ECO:0000256" key="5">
    <source>
        <dbReference type="ARBA" id="ARBA00015448"/>
    </source>
</evidence>